<gene>
    <name evidence="14" type="ORF">HNR61_009415</name>
</gene>
<sequence>MTTIPSPAEGLDDLAAMPAPVHTPRHDLVAERCVLGALMLSPQILDEVTPILRAADFYRPAHQIVFETILDLSRRGEPHDAVAVVAALADRDLIGRIGGGATYVHDLLAAPPTAANGSYYAQIVRRCARMRALVATGTALVQMGMEGDPDLVEEHIARAHELLITHDEVGEDPPVLGEALLQVLDRIEQGEDTTGRVAAPYADLDRILGGFRPGQLITIGARPGTGKSVLATDIARHAAIRQGVPVLFSSVEMPREEIIQRIISAEARVLLTHVRAGTLDEEEWTRVAAMTDRVATAPLVIDDTPTVTLDTLRASLRRMARRTDVGAAGLVVVDYLQLLRATGRAENRQVEVSQLSRGLKLIAREFQIPVVMLAQLNRGPEARVDKVPAVSDLRESGAVEQDSDVVILIHREDMYDKESPRSGEADLIVGKNRNGPTAIATLAFQGHYSRFTSMAKDA</sequence>
<dbReference type="AlphaFoldDB" id="A0A7W3QSH1"/>
<comment type="similarity">
    <text evidence="1 12">Belongs to the helicase family. DnaB subfamily.</text>
</comment>
<evidence type="ECO:0000256" key="1">
    <source>
        <dbReference type="ARBA" id="ARBA00008428"/>
    </source>
</evidence>
<feature type="domain" description="SF4 helicase" evidence="13">
    <location>
        <begin position="190"/>
        <end position="458"/>
    </location>
</feature>
<reference evidence="14 15" key="1">
    <citation type="submission" date="2020-08" db="EMBL/GenBank/DDBJ databases">
        <title>Genomic Encyclopedia of Type Strains, Phase IV (KMG-IV): sequencing the most valuable type-strain genomes for metagenomic binning, comparative biology and taxonomic classification.</title>
        <authorList>
            <person name="Goeker M."/>
        </authorList>
    </citation>
    <scope>NUCLEOTIDE SEQUENCE [LARGE SCALE GENOMIC DNA]</scope>
    <source>
        <strain evidence="14 15">DSM 44197</strain>
    </source>
</reference>
<dbReference type="InterPro" id="IPR007692">
    <property type="entry name" value="DNA_helicase_DnaB"/>
</dbReference>
<dbReference type="SUPFAM" id="SSF48024">
    <property type="entry name" value="N-terminal domain of DnaB helicase"/>
    <property type="match status" value="1"/>
</dbReference>
<evidence type="ECO:0000256" key="12">
    <source>
        <dbReference type="RuleBase" id="RU362085"/>
    </source>
</evidence>
<dbReference type="GO" id="GO:0003677">
    <property type="term" value="F:DNA binding"/>
    <property type="evidence" value="ECO:0007669"/>
    <property type="project" value="UniProtKB-UniRule"/>
</dbReference>
<dbReference type="InterPro" id="IPR027417">
    <property type="entry name" value="P-loop_NTPase"/>
</dbReference>
<keyword evidence="6 12" id="KW-0347">Helicase</keyword>
<dbReference type="GO" id="GO:0006269">
    <property type="term" value="P:DNA replication, synthesis of primer"/>
    <property type="evidence" value="ECO:0007669"/>
    <property type="project" value="UniProtKB-UniRule"/>
</dbReference>
<dbReference type="GO" id="GO:0005524">
    <property type="term" value="F:ATP binding"/>
    <property type="evidence" value="ECO:0007669"/>
    <property type="project" value="UniProtKB-UniRule"/>
</dbReference>
<evidence type="ECO:0000256" key="4">
    <source>
        <dbReference type="ARBA" id="ARBA00022741"/>
    </source>
</evidence>
<dbReference type="InterPro" id="IPR036185">
    <property type="entry name" value="DNA_heli_DnaB-like_N_sf"/>
</dbReference>
<dbReference type="GO" id="GO:0005829">
    <property type="term" value="C:cytosol"/>
    <property type="evidence" value="ECO:0007669"/>
    <property type="project" value="TreeGrafter"/>
</dbReference>
<keyword evidence="4 12" id="KW-0547">Nucleotide-binding</keyword>
<dbReference type="PROSITE" id="PS51199">
    <property type="entry name" value="SF4_HELICASE"/>
    <property type="match status" value="1"/>
</dbReference>
<accession>A0A7W3QSH1</accession>
<keyword evidence="2 12" id="KW-0639">Primosome</keyword>
<evidence type="ECO:0000256" key="11">
    <source>
        <dbReference type="NCBIfam" id="TIGR00665"/>
    </source>
</evidence>
<evidence type="ECO:0000256" key="3">
    <source>
        <dbReference type="ARBA" id="ARBA00022705"/>
    </source>
</evidence>
<organism evidence="14 15">
    <name type="scientific">Actinomadura namibiensis</name>
    <dbReference type="NCBI Taxonomy" id="182080"/>
    <lineage>
        <taxon>Bacteria</taxon>
        <taxon>Bacillati</taxon>
        <taxon>Actinomycetota</taxon>
        <taxon>Actinomycetes</taxon>
        <taxon>Streptosporangiales</taxon>
        <taxon>Thermomonosporaceae</taxon>
        <taxon>Actinomadura</taxon>
    </lineage>
</organism>
<dbReference type="InterPro" id="IPR003593">
    <property type="entry name" value="AAA+_ATPase"/>
</dbReference>
<dbReference type="EC" id="5.6.2.3" evidence="11 12"/>
<evidence type="ECO:0000313" key="14">
    <source>
        <dbReference type="EMBL" id="MBA8957716.1"/>
    </source>
</evidence>
<name>A0A7W3QSH1_ACTNM</name>
<comment type="function">
    <text evidence="12">The main replicative DNA helicase, it participates in initiation and elongation during chromosome replication. Travels ahead of the DNA replisome, separating dsDNA into templates for DNA synthesis. A processive ATP-dependent 5'-3' DNA helicase it has DNA-dependent ATPase activity.</text>
</comment>
<dbReference type="RefSeq" id="WP_246445197.1">
    <property type="nucleotide sequence ID" value="NZ_BAAALP010000091.1"/>
</dbReference>
<dbReference type="GO" id="GO:0043139">
    <property type="term" value="F:5'-3' DNA helicase activity"/>
    <property type="evidence" value="ECO:0007669"/>
    <property type="project" value="UniProtKB-EC"/>
</dbReference>
<dbReference type="InterPro" id="IPR007693">
    <property type="entry name" value="DNA_helicase_DnaB-like_N"/>
</dbReference>
<proteinExistence type="inferred from homology"/>
<dbReference type="EMBL" id="JACJIA010000029">
    <property type="protein sequence ID" value="MBA8957716.1"/>
    <property type="molecule type" value="Genomic_DNA"/>
</dbReference>
<dbReference type="InterPro" id="IPR016136">
    <property type="entry name" value="DNA_helicase_N/primase_C"/>
</dbReference>
<evidence type="ECO:0000256" key="8">
    <source>
        <dbReference type="ARBA" id="ARBA00023125"/>
    </source>
</evidence>
<dbReference type="CDD" id="cd00984">
    <property type="entry name" value="DnaB_C"/>
    <property type="match status" value="1"/>
</dbReference>
<dbReference type="Proteomes" id="UP000572680">
    <property type="component" value="Unassembled WGS sequence"/>
</dbReference>
<evidence type="ECO:0000256" key="6">
    <source>
        <dbReference type="ARBA" id="ARBA00022806"/>
    </source>
</evidence>
<evidence type="ECO:0000313" key="15">
    <source>
        <dbReference type="Proteomes" id="UP000572680"/>
    </source>
</evidence>
<evidence type="ECO:0000256" key="2">
    <source>
        <dbReference type="ARBA" id="ARBA00022515"/>
    </source>
</evidence>
<dbReference type="InterPro" id="IPR007694">
    <property type="entry name" value="DNA_helicase_DnaB-like_C"/>
</dbReference>
<keyword evidence="7 12" id="KW-0067">ATP-binding</keyword>
<dbReference type="PANTHER" id="PTHR30153:SF2">
    <property type="entry name" value="REPLICATIVE DNA HELICASE"/>
    <property type="match status" value="1"/>
</dbReference>
<dbReference type="Pfam" id="PF03796">
    <property type="entry name" value="DnaB_C"/>
    <property type="match status" value="1"/>
</dbReference>
<protein>
    <recommendedName>
        <fullName evidence="11 12">Replicative DNA helicase</fullName>
        <ecNumber evidence="11 12">5.6.2.3</ecNumber>
    </recommendedName>
</protein>
<dbReference type="GO" id="GO:1990077">
    <property type="term" value="C:primosome complex"/>
    <property type="evidence" value="ECO:0007669"/>
    <property type="project" value="UniProtKB-UniRule"/>
</dbReference>
<evidence type="ECO:0000256" key="10">
    <source>
        <dbReference type="ARBA" id="ARBA00048954"/>
    </source>
</evidence>
<dbReference type="SMART" id="SM00382">
    <property type="entry name" value="AAA"/>
    <property type="match status" value="1"/>
</dbReference>
<evidence type="ECO:0000259" key="13">
    <source>
        <dbReference type="PROSITE" id="PS51199"/>
    </source>
</evidence>
<dbReference type="SUPFAM" id="SSF52540">
    <property type="entry name" value="P-loop containing nucleoside triphosphate hydrolases"/>
    <property type="match status" value="1"/>
</dbReference>
<dbReference type="GO" id="GO:0016787">
    <property type="term" value="F:hydrolase activity"/>
    <property type="evidence" value="ECO:0007669"/>
    <property type="project" value="UniProtKB-KW"/>
</dbReference>
<dbReference type="Gene3D" id="3.40.50.300">
    <property type="entry name" value="P-loop containing nucleotide triphosphate hydrolases"/>
    <property type="match status" value="1"/>
</dbReference>
<keyword evidence="3 12" id="KW-0235">DNA replication</keyword>
<comment type="caution">
    <text evidence="14">The sequence shown here is derived from an EMBL/GenBank/DDBJ whole genome shotgun (WGS) entry which is preliminary data.</text>
</comment>
<keyword evidence="8 12" id="KW-0238">DNA-binding</keyword>
<comment type="catalytic activity">
    <reaction evidence="10 12">
        <text>ATP + H2O = ADP + phosphate + H(+)</text>
        <dbReference type="Rhea" id="RHEA:13065"/>
        <dbReference type="ChEBI" id="CHEBI:15377"/>
        <dbReference type="ChEBI" id="CHEBI:15378"/>
        <dbReference type="ChEBI" id="CHEBI:30616"/>
        <dbReference type="ChEBI" id="CHEBI:43474"/>
        <dbReference type="ChEBI" id="CHEBI:456216"/>
        <dbReference type="EC" id="5.6.2.3"/>
    </reaction>
</comment>
<evidence type="ECO:0000256" key="9">
    <source>
        <dbReference type="ARBA" id="ARBA00023235"/>
    </source>
</evidence>
<keyword evidence="5 12" id="KW-0378">Hydrolase</keyword>
<dbReference type="Gene3D" id="1.10.860.10">
    <property type="entry name" value="DNAb Helicase, Chain A"/>
    <property type="match status" value="1"/>
</dbReference>
<dbReference type="NCBIfam" id="TIGR00665">
    <property type="entry name" value="DnaB"/>
    <property type="match status" value="1"/>
</dbReference>
<evidence type="ECO:0000256" key="7">
    <source>
        <dbReference type="ARBA" id="ARBA00022840"/>
    </source>
</evidence>
<evidence type="ECO:0000256" key="5">
    <source>
        <dbReference type="ARBA" id="ARBA00022801"/>
    </source>
</evidence>
<dbReference type="Pfam" id="PF00772">
    <property type="entry name" value="DnaB"/>
    <property type="match status" value="1"/>
</dbReference>
<dbReference type="PANTHER" id="PTHR30153">
    <property type="entry name" value="REPLICATIVE DNA HELICASE DNAB"/>
    <property type="match status" value="1"/>
</dbReference>
<keyword evidence="9" id="KW-0413">Isomerase</keyword>
<keyword evidence="15" id="KW-1185">Reference proteome</keyword>